<organism evidence="3 4">
    <name type="scientific">Kozakia baliensis</name>
    <dbReference type="NCBI Taxonomy" id="153496"/>
    <lineage>
        <taxon>Bacteria</taxon>
        <taxon>Pseudomonadati</taxon>
        <taxon>Pseudomonadota</taxon>
        <taxon>Alphaproteobacteria</taxon>
        <taxon>Acetobacterales</taxon>
        <taxon>Acetobacteraceae</taxon>
        <taxon>Kozakia</taxon>
    </lineage>
</organism>
<dbReference type="KEGG" id="kba:A0U89_04835"/>
<protein>
    <recommendedName>
        <fullName evidence="2">Glycosyl transferase family 1 domain-containing protein</fullName>
    </recommendedName>
</protein>
<dbReference type="GO" id="GO:0009103">
    <property type="term" value="P:lipopolysaccharide biosynthetic process"/>
    <property type="evidence" value="ECO:0007669"/>
    <property type="project" value="TreeGrafter"/>
</dbReference>
<dbReference type="EMBL" id="CP014674">
    <property type="protein sequence ID" value="AOX16564.1"/>
    <property type="molecule type" value="Genomic_DNA"/>
</dbReference>
<dbReference type="Gene3D" id="3.40.50.2000">
    <property type="entry name" value="Glycogen Phosphorylase B"/>
    <property type="match status" value="2"/>
</dbReference>
<dbReference type="InterPro" id="IPR001296">
    <property type="entry name" value="Glyco_trans_1"/>
</dbReference>
<dbReference type="SUPFAM" id="SSF53756">
    <property type="entry name" value="UDP-Glycosyltransferase/glycogen phosphorylase"/>
    <property type="match status" value="1"/>
</dbReference>
<feature type="domain" description="Glycosyl transferase family 1" evidence="2">
    <location>
        <begin position="178"/>
        <end position="329"/>
    </location>
</feature>
<sequence>MFLNGRFLVQSLSGVQRFAREVTDALAAIVPENDPLRPVILLPPDSHETGPLTGPGLKRKKVGKWRGQIWEQFSLSVAARKGILLNLGNTGPVFGGKRFVVMHDAGVFAIKDSYSFAFRWWYRLLFLLLSRSGTKLITVSNFSQRELAKYLHIPAQRISVIQEGADHILKVQADESILQKHSLETGRFILAVGNLAPHKNLKILNSLSSVLEKSNLKLVISGSFNNAVFNTKSELPSFATFVGRVNDAELHALYRHAAVLIFPSIYEGFGLPPVEAMTCGCPVIATDIPVLREVCGNAALFFKNEVELKDAVLHLSQDNNLRETLKKHAFAQSKNYRWKNTAQQILEIIKDK</sequence>
<dbReference type="Proteomes" id="UP000179145">
    <property type="component" value="Chromosome"/>
</dbReference>
<dbReference type="Pfam" id="PF00534">
    <property type="entry name" value="Glycos_transf_1"/>
    <property type="match status" value="1"/>
</dbReference>
<dbReference type="PANTHER" id="PTHR46401">
    <property type="entry name" value="GLYCOSYLTRANSFERASE WBBK-RELATED"/>
    <property type="match status" value="1"/>
</dbReference>
<accession>A0A1D8USE4</accession>
<name>A0A1D8USE4_9PROT</name>
<keyword evidence="1" id="KW-0808">Transferase</keyword>
<proteinExistence type="predicted"/>
<keyword evidence="4" id="KW-1185">Reference proteome</keyword>
<evidence type="ECO:0000313" key="3">
    <source>
        <dbReference type="EMBL" id="AOX16564.1"/>
    </source>
</evidence>
<gene>
    <name evidence="3" type="ORF">A0U89_04835</name>
</gene>
<dbReference type="PANTHER" id="PTHR46401:SF2">
    <property type="entry name" value="GLYCOSYLTRANSFERASE WBBK-RELATED"/>
    <property type="match status" value="1"/>
</dbReference>
<dbReference type="STRING" id="153496.A0U89_04835"/>
<evidence type="ECO:0000256" key="1">
    <source>
        <dbReference type="ARBA" id="ARBA00022679"/>
    </source>
</evidence>
<dbReference type="CDD" id="cd03809">
    <property type="entry name" value="GT4_MtfB-like"/>
    <property type="match status" value="1"/>
</dbReference>
<evidence type="ECO:0000259" key="2">
    <source>
        <dbReference type="Pfam" id="PF00534"/>
    </source>
</evidence>
<reference evidence="3 4" key="1">
    <citation type="journal article" date="2016" name="Microb. Cell Fact.">
        <title>Dissection of exopolysaccharide biosynthesis in Kozakia baliensis.</title>
        <authorList>
            <person name="Brandt J.U."/>
            <person name="Jakob F."/>
            <person name="Behr J."/>
            <person name="Geissler A.J."/>
            <person name="Vogel R.F."/>
        </authorList>
    </citation>
    <scope>NUCLEOTIDE SEQUENCE [LARGE SCALE GENOMIC DNA]</scope>
    <source>
        <strain evidence="3 4">DSM 14400</strain>
    </source>
</reference>
<dbReference type="AlphaFoldDB" id="A0A1D8USE4"/>
<dbReference type="GO" id="GO:0016757">
    <property type="term" value="F:glycosyltransferase activity"/>
    <property type="evidence" value="ECO:0007669"/>
    <property type="project" value="InterPro"/>
</dbReference>
<evidence type="ECO:0000313" key="4">
    <source>
        <dbReference type="Proteomes" id="UP000179145"/>
    </source>
</evidence>